<dbReference type="Proteomes" id="UP000264062">
    <property type="component" value="Unassembled WGS sequence"/>
</dbReference>
<dbReference type="AlphaFoldDB" id="A0A350HA38"/>
<evidence type="ECO:0008006" key="3">
    <source>
        <dbReference type="Google" id="ProtNLM"/>
    </source>
</evidence>
<comment type="caution">
    <text evidence="1">The sequence shown here is derived from an EMBL/GenBank/DDBJ whole genome shotgun (WGS) entry which is preliminary data.</text>
</comment>
<reference evidence="1 2" key="1">
    <citation type="journal article" date="2018" name="Nat. Biotechnol.">
        <title>A standardized bacterial taxonomy based on genome phylogeny substantially revises the tree of life.</title>
        <authorList>
            <person name="Parks D.H."/>
            <person name="Chuvochina M."/>
            <person name="Waite D.W."/>
            <person name="Rinke C."/>
            <person name="Skarshewski A."/>
            <person name="Chaumeil P.A."/>
            <person name="Hugenholtz P."/>
        </authorList>
    </citation>
    <scope>NUCLEOTIDE SEQUENCE [LARGE SCALE GENOMIC DNA]</scope>
    <source>
        <strain evidence="1">UBA9956</strain>
    </source>
</reference>
<evidence type="ECO:0000313" key="1">
    <source>
        <dbReference type="EMBL" id="HAV92404.1"/>
    </source>
</evidence>
<gene>
    <name evidence="1" type="ORF">DCW38_04405</name>
</gene>
<organism evidence="1 2">
    <name type="scientific">candidate division WOR-3 bacterium</name>
    <dbReference type="NCBI Taxonomy" id="2052148"/>
    <lineage>
        <taxon>Bacteria</taxon>
        <taxon>Bacteria division WOR-3</taxon>
    </lineage>
</organism>
<proteinExistence type="predicted"/>
<name>A0A350HA38_UNCW3</name>
<dbReference type="Pfam" id="PF03692">
    <property type="entry name" value="CxxCxxCC"/>
    <property type="match status" value="1"/>
</dbReference>
<sequence length="178" mass="20979">MIIEKNIEKIKQRAKDSVDENYALLEMLNNDSFLAENANIKVKDFYNEIQGQIKCEECGECCREVLIVFEKKDIEILAQHLKENKEEIIKKYFHCFEKFDCYVMNSSPCVFQKNNLCTIYEYRGTECREFPYLDSKPFSEIFKYVFQGYSICPIHFNVIEMLKKDSEIIKAKGDLIGA</sequence>
<accession>A0A350HA38</accession>
<dbReference type="PANTHER" id="PTHR35866:SF1">
    <property type="entry name" value="YKGJ FAMILY CYSTEINE CLUSTER PROTEIN"/>
    <property type="match status" value="1"/>
</dbReference>
<dbReference type="InterPro" id="IPR005358">
    <property type="entry name" value="Puta_zinc/iron-chelating_dom"/>
</dbReference>
<dbReference type="EMBL" id="DMZY01000129">
    <property type="protein sequence ID" value="HAV92404.1"/>
    <property type="molecule type" value="Genomic_DNA"/>
</dbReference>
<dbReference type="PANTHER" id="PTHR35866">
    <property type="entry name" value="PUTATIVE-RELATED"/>
    <property type="match status" value="1"/>
</dbReference>
<protein>
    <recommendedName>
        <fullName evidence="3">YkgJ family cysteine cluster protein</fullName>
    </recommendedName>
</protein>
<evidence type="ECO:0000313" key="2">
    <source>
        <dbReference type="Proteomes" id="UP000264062"/>
    </source>
</evidence>